<feature type="transmembrane region" description="Helical" evidence="7">
    <location>
        <begin position="73"/>
        <end position="94"/>
    </location>
</feature>
<evidence type="ECO:0000256" key="5">
    <source>
        <dbReference type="ARBA" id="ARBA00022989"/>
    </source>
</evidence>
<organism evidence="8">
    <name type="scientific">bioreactor metagenome</name>
    <dbReference type="NCBI Taxonomy" id="1076179"/>
    <lineage>
        <taxon>unclassified sequences</taxon>
        <taxon>metagenomes</taxon>
        <taxon>ecological metagenomes</taxon>
    </lineage>
</organism>
<reference evidence="8" key="1">
    <citation type="submission" date="2019-08" db="EMBL/GenBank/DDBJ databases">
        <authorList>
            <person name="Kucharzyk K."/>
            <person name="Murdoch R.W."/>
            <person name="Higgins S."/>
            <person name="Loffler F."/>
        </authorList>
    </citation>
    <scope>NUCLEOTIDE SEQUENCE</scope>
</reference>
<keyword evidence="6 7" id="KW-0472">Membrane</keyword>
<evidence type="ECO:0000256" key="7">
    <source>
        <dbReference type="SAM" id="Phobius"/>
    </source>
</evidence>
<dbReference type="InterPro" id="IPR003667">
    <property type="entry name" value="NqrDE/RnfAE"/>
</dbReference>
<feature type="transmembrane region" description="Helical" evidence="7">
    <location>
        <begin position="114"/>
        <end position="136"/>
    </location>
</feature>
<keyword evidence="4" id="KW-1278">Translocase</keyword>
<keyword evidence="2" id="KW-0813">Transport</keyword>
<feature type="transmembrane region" description="Helical" evidence="7">
    <location>
        <begin position="15"/>
        <end position="37"/>
    </location>
</feature>
<dbReference type="EMBL" id="VSSQ01085316">
    <property type="protein sequence ID" value="MPN33018.1"/>
    <property type="molecule type" value="Genomic_DNA"/>
</dbReference>
<dbReference type="PANTHER" id="PTHR30586:SF0">
    <property type="entry name" value="ION-TRANSLOCATING OXIDOREDUCTASE COMPLEX SUBUNIT E"/>
    <property type="match status" value="1"/>
</dbReference>
<evidence type="ECO:0000256" key="6">
    <source>
        <dbReference type="ARBA" id="ARBA00023136"/>
    </source>
</evidence>
<gene>
    <name evidence="8" type="primary">rnfE_23</name>
    <name evidence="8" type="ORF">SDC9_180501</name>
</gene>
<proteinExistence type="predicted"/>
<evidence type="ECO:0000256" key="3">
    <source>
        <dbReference type="ARBA" id="ARBA00022692"/>
    </source>
</evidence>
<evidence type="ECO:0000256" key="4">
    <source>
        <dbReference type="ARBA" id="ARBA00022967"/>
    </source>
</evidence>
<evidence type="ECO:0000256" key="1">
    <source>
        <dbReference type="ARBA" id="ARBA00004127"/>
    </source>
</evidence>
<accession>A0A645H1Y4</accession>
<keyword evidence="3 7" id="KW-0812">Transmembrane</keyword>
<feature type="transmembrane region" description="Helical" evidence="7">
    <location>
        <begin position="43"/>
        <end position="61"/>
    </location>
</feature>
<dbReference type="GO" id="GO:0012505">
    <property type="term" value="C:endomembrane system"/>
    <property type="evidence" value="ECO:0007669"/>
    <property type="project" value="UniProtKB-SubCell"/>
</dbReference>
<dbReference type="PANTHER" id="PTHR30586">
    <property type="entry name" value="ELECTRON TRANSPORT COMPLEX PROTEIN RNFE"/>
    <property type="match status" value="1"/>
</dbReference>
<protein>
    <submittedName>
        <fullName evidence="8">Electron transport complex subunit RnfE</fullName>
    </submittedName>
</protein>
<comment type="caution">
    <text evidence="8">The sequence shown here is derived from an EMBL/GenBank/DDBJ whole genome shotgun (WGS) entry which is preliminary data.</text>
</comment>
<dbReference type="Pfam" id="PF02508">
    <property type="entry name" value="Rnf-Nqr"/>
    <property type="match status" value="1"/>
</dbReference>
<dbReference type="GO" id="GO:0005886">
    <property type="term" value="C:plasma membrane"/>
    <property type="evidence" value="ECO:0007669"/>
    <property type="project" value="TreeGrafter"/>
</dbReference>
<evidence type="ECO:0000313" key="8">
    <source>
        <dbReference type="EMBL" id="MPN33018.1"/>
    </source>
</evidence>
<name>A0A645H1Y4_9ZZZZ</name>
<dbReference type="AlphaFoldDB" id="A0A645H1Y4"/>
<comment type="subcellular location">
    <subcellularLocation>
        <location evidence="1">Endomembrane system</location>
        <topology evidence="1">Multi-pass membrane protein</topology>
    </subcellularLocation>
</comment>
<keyword evidence="5 7" id="KW-1133">Transmembrane helix</keyword>
<sequence length="146" mass="15814">MISLIRKFIPSKIRIASFIVVISGFVTTIDMVLKAYFPALSKSLGIFIPLIVVNCIILARAEAFASKNSVFDSFLDGVTMGIGFTFALILLATIREVLGNGSWYNISLFGQSFQPVTFMIMPAGGFLALGTLIAIIQKIRSKGDNA</sequence>
<evidence type="ECO:0000256" key="2">
    <source>
        <dbReference type="ARBA" id="ARBA00022448"/>
    </source>
</evidence>